<dbReference type="EMBL" id="GGEC01034405">
    <property type="protein sequence ID" value="MBX14889.1"/>
    <property type="molecule type" value="Transcribed_RNA"/>
</dbReference>
<reference evidence="1" key="1">
    <citation type="submission" date="2018-02" db="EMBL/GenBank/DDBJ databases">
        <title>Rhizophora mucronata_Transcriptome.</title>
        <authorList>
            <person name="Meera S.P."/>
            <person name="Sreeshan A."/>
            <person name="Augustine A."/>
        </authorList>
    </citation>
    <scope>NUCLEOTIDE SEQUENCE</scope>
    <source>
        <tissue evidence="1">Leaf</tissue>
    </source>
</reference>
<evidence type="ECO:0000313" key="1">
    <source>
        <dbReference type="EMBL" id="MBX14889.1"/>
    </source>
</evidence>
<protein>
    <submittedName>
        <fullName evidence="1">Uncharacterized protein</fullName>
    </submittedName>
</protein>
<proteinExistence type="predicted"/>
<dbReference type="AlphaFoldDB" id="A0A2P2LA84"/>
<sequence>MLKEKWKRGTGYALTQFIIITKK</sequence>
<organism evidence="1">
    <name type="scientific">Rhizophora mucronata</name>
    <name type="common">Asiatic mangrove</name>
    <dbReference type="NCBI Taxonomy" id="61149"/>
    <lineage>
        <taxon>Eukaryota</taxon>
        <taxon>Viridiplantae</taxon>
        <taxon>Streptophyta</taxon>
        <taxon>Embryophyta</taxon>
        <taxon>Tracheophyta</taxon>
        <taxon>Spermatophyta</taxon>
        <taxon>Magnoliopsida</taxon>
        <taxon>eudicotyledons</taxon>
        <taxon>Gunneridae</taxon>
        <taxon>Pentapetalae</taxon>
        <taxon>rosids</taxon>
        <taxon>fabids</taxon>
        <taxon>Malpighiales</taxon>
        <taxon>Rhizophoraceae</taxon>
        <taxon>Rhizophora</taxon>
    </lineage>
</organism>
<accession>A0A2P2LA84</accession>
<name>A0A2P2LA84_RHIMU</name>